<evidence type="ECO:0000313" key="4">
    <source>
        <dbReference type="Proteomes" id="UP001152747"/>
    </source>
</evidence>
<feature type="chain" id="PRO_5040250124" description="7TM GPCR serpentine receptor class x (Srx) domain-containing protein" evidence="2">
    <location>
        <begin position="26"/>
        <end position="85"/>
    </location>
</feature>
<comment type="caution">
    <text evidence="3">The sequence shown here is derived from an EMBL/GenBank/DDBJ whole genome shotgun (WGS) entry which is preliminary data.</text>
</comment>
<feature type="signal peptide" evidence="2">
    <location>
        <begin position="1"/>
        <end position="25"/>
    </location>
</feature>
<protein>
    <recommendedName>
        <fullName evidence="5">7TM GPCR serpentine receptor class x (Srx) domain-containing protein</fullName>
    </recommendedName>
</protein>
<evidence type="ECO:0000313" key="3">
    <source>
        <dbReference type="EMBL" id="CAI5450798.1"/>
    </source>
</evidence>
<proteinExistence type="predicted"/>
<evidence type="ECO:0008006" key="5">
    <source>
        <dbReference type="Google" id="ProtNLM"/>
    </source>
</evidence>
<dbReference type="AlphaFoldDB" id="A0A9P1IRL5"/>
<keyword evidence="4" id="KW-1185">Reference proteome</keyword>
<accession>A0A9P1IRL5</accession>
<evidence type="ECO:0000256" key="2">
    <source>
        <dbReference type="SAM" id="SignalP"/>
    </source>
</evidence>
<keyword evidence="1" id="KW-1133">Transmembrane helix</keyword>
<organism evidence="3 4">
    <name type="scientific">Caenorhabditis angaria</name>
    <dbReference type="NCBI Taxonomy" id="860376"/>
    <lineage>
        <taxon>Eukaryota</taxon>
        <taxon>Metazoa</taxon>
        <taxon>Ecdysozoa</taxon>
        <taxon>Nematoda</taxon>
        <taxon>Chromadorea</taxon>
        <taxon>Rhabditida</taxon>
        <taxon>Rhabditina</taxon>
        <taxon>Rhabditomorpha</taxon>
        <taxon>Rhabditoidea</taxon>
        <taxon>Rhabditidae</taxon>
        <taxon>Peloderinae</taxon>
        <taxon>Caenorhabditis</taxon>
    </lineage>
</organism>
<dbReference type="EMBL" id="CANHGI010000005">
    <property type="protein sequence ID" value="CAI5450798.1"/>
    <property type="molecule type" value="Genomic_DNA"/>
</dbReference>
<sequence length="85" mass="9883">MLAISSEKKLVLILLMFFIILGISAAPIHRNETLFTALAKFHFSDHFPSNFRQLICDFLIEVGYFGIFLLIVFTVFYFLLSLYNQ</sequence>
<keyword evidence="1" id="KW-0472">Membrane</keyword>
<evidence type="ECO:0000256" key="1">
    <source>
        <dbReference type="SAM" id="Phobius"/>
    </source>
</evidence>
<keyword evidence="2" id="KW-0732">Signal</keyword>
<dbReference type="Proteomes" id="UP001152747">
    <property type="component" value="Unassembled WGS sequence"/>
</dbReference>
<reference evidence="3" key="1">
    <citation type="submission" date="2022-11" db="EMBL/GenBank/DDBJ databases">
        <authorList>
            <person name="Kikuchi T."/>
        </authorList>
    </citation>
    <scope>NUCLEOTIDE SEQUENCE</scope>
    <source>
        <strain evidence="3">PS1010</strain>
    </source>
</reference>
<feature type="transmembrane region" description="Helical" evidence="1">
    <location>
        <begin position="62"/>
        <end position="83"/>
    </location>
</feature>
<keyword evidence="1" id="KW-0812">Transmembrane</keyword>
<gene>
    <name evidence="3" type="ORF">CAMP_LOCUS13435</name>
</gene>
<name>A0A9P1IRL5_9PELO</name>